<name>A0A0E9TWD0_ANGAN</name>
<reference evidence="1" key="1">
    <citation type="submission" date="2014-11" db="EMBL/GenBank/DDBJ databases">
        <authorList>
            <person name="Amaro Gonzalez C."/>
        </authorList>
    </citation>
    <scope>NUCLEOTIDE SEQUENCE</scope>
</reference>
<reference evidence="1" key="2">
    <citation type="journal article" date="2015" name="Fish Shellfish Immunol.">
        <title>Early steps in the European eel (Anguilla anguilla)-Vibrio vulnificus interaction in the gills: Role of the RtxA13 toxin.</title>
        <authorList>
            <person name="Callol A."/>
            <person name="Pajuelo D."/>
            <person name="Ebbesson L."/>
            <person name="Teles M."/>
            <person name="MacKenzie S."/>
            <person name="Amaro C."/>
        </authorList>
    </citation>
    <scope>NUCLEOTIDE SEQUENCE</scope>
</reference>
<accession>A0A0E9TWD0</accession>
<dbReference type="EMBL" id="GBXM01050721">
    <property type="protein sequence ID" value="JAH57856.1"/>
    <property type="molecule type" value="Transcribed_RNA"/>
</dbReference>
<sequence length="50" mass="5719">MIHLLRKMATCHVCPGLPCMCQKCPIEYDLVFLYVAQSFTCCQLVPEKGR</sequence>
<organism evidence="1">
    <name type="scientific">Anguilla anguilla</name>
    <name type="common">European freshwater eel</name>
    <name type="synonym">Muraena anguilla</name>
    <dbReference type="NCBI Taxonomy" id="7936"/>
    <lineage>
        <taxon>Eukaryota</taxon>
        <taxon>Metazoa</taxon>
        <taxon>Chordata</taxon>
        <taxon>Craniata</taxon>
        <taxon>Vertebrata</taxon>
        <taxon>Euteleostomi</taxon>
        <taxon>Actinopterygii</taxon>
        <taxon>Neopterygii</taxon>
        <taxon>Teleostei</taxon>
        <taxon>Anguilliformes</taxon>
        <taxon>Anguillidae</taxon>
        <taxon>Anguilla</taxon>
    </lineage>
</organism>
<evidence type="ECO:0000313" key="1">
    <source>
        <dbReference type="EMBL" id="JAH57856.1"/>
    </source>
</evidence>
<proteinExistence type="predicted"/>
<dbReference type="AlphaFoldDB" id="A0A0E9TWD0"/>
<protein>
    <submittedName>
        <fullName evidence="1">Uncharacterized protein</fullName>
    </submittedName>
</protein>